<feature type="transmembrane region" description="Helical" evidence="5">
    <location>
        <begin position="238"/>
        <end position="259"/>
    </location>
</feature>
<dbReference type="InterPro" id="IPR020846">
    <property type="entry name" value="MFS_dom"/>
</dbReference>
<evidence type="ECO:0000313" key="7">
    <source>
        <dbReference type="EMBL" id="TDG50541.1"/>
    </source>
</evidence>
<feature type="transmembrane region" description="Helical" evidence="5">
    <location>
        <begin position="157"/>
        <end position="177"/>
    </location>
</feature>
<dbReference type="SUPFAM" id="SSF103473">
    <property type="entry name" value="MFS general substrate transporter"/>
    <property type="match status" value="2"/>
</dbReference>
<feature type="domain" description="Major facilitator superfamily (MFS) profile" evidence="6">
    <location>
        <begin position="18"/>
        <end position="507"/>
    </location>
</feature>
<feature type="domain" description="Major facilitator superfamily (MFS) profile" evidence="6">
    <location>
        <begin position="588"/>
        <end position="1073"/>
    </location>
</feature>
<evidence type="ECO:0000256" key="5">
    <source>
        <dbReference type="SAM" id="Phobius"/>
    </source>
</evidence>
<feature type="transmembrane region" description="Helical" evidence="5">
    <location>
        <begin position="18"/>
        <end position="36"/>
    </location>
</feature>
<name>A0A484BRZ7_DRONA</name>
<dbReference type="GO" id="GO:0016020">
    <property type="term" value="C:membrane"/>
    <property type="evidence" value="ECO:0007669"/>
    <property type="project" value="UniProtKB-SubCell"/>
</dbReference>
<feature type="transmembrane region" description="Helical" evidence="5">
    <location>
        <begin position="805"/>
        <end position="824"/>
    </location>
</feature>
<comment type="subcellular location">
    <subcellularLocation>
        <location evidence="1">Membrane</location>
        <topology evidence="1">Multi-pass membrane protein</topology>
    </subcellularLocation>
</comment>
<accession>A0A484BRZ7</accession>
<keyword evidence="2 5" id="KW-0812">Transmembrane</keyword>
<dbReference type="OrthoDB" id="3936150at2759"/>
<dbReference type="InterPro" id="IPR005828">
    <property type="entry name" value="MFS_sugar_transport-like"/>
</dbReference>
<feature type="transmembrane region" description="Helical" evidence="5">
    <location>
        <begin position="391"/>
        <end position="413"/>
    </location>
</feature>
<organism evidence="7 8">
    <name type="scientific">Drosophila navojoa</name>
    <name type="common">Fruit fly</name>
    <dbReference type="NCBI Taxonomy" id="7232"/>
    <lineage>
        <taxon>Eukaryota</taxon>
        <taxon>Metazoa</taxon>
        <taxon>Ecdysozoa</taxon>
        <taxon>Arthropoda</taxon>
        <taxon>Hexapoda</taxon>
        <taxon>Insecta</taxon>
        <taxon>Pterygota</taxon>
        <taxon>Neoptera</taxon>
        <taxon>Endopterygota</taxon>
        <taxon>Diptera</taxon>
        <taxon>Brachycera</taxon>
        <taxon>Muscomorpha</taxon>
        <taxon>Ephydroidea</taxon>
        <taxon>Drosophilidae</taxon>
        <taxon>Drosophila</taxon>
    </lineage>
</organism>
<dbReference type="AlphaFoldDB" id="A0A484BRZ7"/>
<dbReference type="Gene3D" id="1.20.1250.20">
    <property type="entry name" value="MFS general substrate transporter like domains"/>
    <property type="match status" value="2"/>
</dbReference>
<proteinExistence type="predicted"/>
<evidence type="ECO:0000313" key="8">
    <source>
        <dbReference type="Proteomes" id="UP000295192"/>
    </source>
</evidence>
<feature type="transmembrane region" description="Helical" evidence="5">
    <location>
        <begin position="457"/>
        <end position="475"/>
    </location>
</feature>
<evidence type="ECO:0000256" key="3">
    <source>
        <dbReference type="ARBA" id="ARBA00022989"/>
    </source>
</evidence>
<comment type="caution">
    <text evidence="7">The sequence shown here is derived from an EMBL/GenBank/DDBJ whole genome shotgun (WGS) entry which is preliminary data.</text>
</comment>
<keyword evidence="4 5" id="KW-0472">Membrane</keyword>
<dbReference type="Pfam" id="PF00083">
    <property type="entry name" value="Sugar_tr"/>
    <property type="match status" value="2"/>
</dbReference>
<feature type="transmembrane region" description="Helical" evidence="5">
    <location>
        <begin position="985"/>
        <end position="1009"/>
    </location>
</feature>
<feature type="transmembrane region" description="Helical" evidence="5">
    <location>
        <begin position="958"/>
        <end position="979"/>
    </location>
</feature>
<dbReference type="PANTHER" id="PTHR24064">
    <property type="entry name" value="SOLUTE CARRIER FAMILY 22 MEMBER"/>
    <property type="match status" value="1"/>
</dbReference>
<keyword evidence="8" id="KW-1185">Reference proteome</keyword>
<sequence>MDFDEILAKCGNSHRYQYLLLALYGFLMVVVSMHYFSQNVISFVPDHWCYHEQLRNRSIAEIEAIYKQFDKPSCTRLVTLGDDSNGTNAIASVERCDRWIYNYEFGFRSMNTELNWVCDAAYKARVGQSLFFVGSMCGTLMFGLLGDRIGRVKAVILANWCGFLGDFLTIFTGSLTAFSVTRFVSGLAADANSYLMYILLIEYVSPSLRNVGLNMVMGIFYSLGLIGAAWLAVLVGNWRLFLACSSLPLLLVTLFYFLVQESAQWLVTRNDIDGAVARLRRVAKINRRVVSDEDFKAFRSYCHCHYRITVATVAEQPESKLLDMLKTPRMRSSAFKILLIFIIVVPCYNTIARNVEGLGISPFILFSLNALMLPPAGYVQGFLQDVAGRKVTAVSWMILTGILATAAGLVISLGQNRNVYLLVGLTLLTRFGVSIADGVSSQLCTELIPTCVRGRGVAVAHVVGFAASFLSPYILHLGTYSKPAPTIIIGLLFLCGAYVCLLLPETRNKKLPMSLAEGEEFGKGEGMFDFLHQLPRHEAFVPHAYGAESPAGSEPREENLAQSIAMDFDEILAKCGNKHRYQYLLLGLYSLLMFITSMHNFSQNVIGFVPDHWCYHKQLENRSFAQIEAIYNQFDYPSCTRLETIGSDSEGRNATVSGEQCDRWIYNYDFGFRSMNTELNWVCDEAYKAPVGQSFFFIGSMFGTLIFGILGDKIGRIKSVILANLCGFLGDFSTIFTSSLVAFSTARFVSGLAVDANTYLMYILALEYLPPSLRNSSLSISMGIFYCLGMISSCGLAVLAGHWRTFLACSSLPLLLIVLFYFLVQESAQWLVTRNDIDGAVRCLRRVAKMNRRKVSEKDFQEFRNYCQINGTKEAQEPNEHEQDKFIDMFKTPHLRKTIIIMLITFTIVTVCYNTLARNVEGLGISPLIMFSLSALTLPPAGFIQADIQKRFGRKGSSVLSLLLTGLFTAASGVALSVWRNPSPVLLISLMIASRFGLSVCSGSTLLFSTELVPTCVRSRGLSVAHMAGAAASLLSPYILHLGTFYRAGPSIILCLLFLTAGYFCLLLPETENRRLPITLVEGELFGRGERMFDFLRKPKAEQTEAATPLKQTS</sequence>
<dbReference type="Proteomes" id="UP000295192">
    <property type="component" value="Unassembled WGS sequence"/>
</dbReference>
<feature type="transmembrane region" description="Helical" evidence="5">
    <location>
        <begin position="358"/>
        <end position="379"/>
    </location>
</feature>
<feature type="transmembrane region" description="Helical" evidence="5">
    <location>
        <begin position="211"/>
        <end position="232"/>
    </location>
</feature>
<feature type="transmembrane region" description="Helical" evidence="5">
    <location>
        <begin position="487"/>
        <end position="504"/>
    </location>
</feature>
<dbReference type="EMBL" id="LSRL02000015">
    <property type="protein sequence ID" value="TDG50541.1"/>
    <property type="molecule type" value="Genomic_DNA"/>
</dbReference>
<keyword evidence="3 5" id="KW-1133">Transmembrane helix</keyword>
<reference evidence="7 8" key="1">
    <citation type="journal article" date="2019" name="J. Hered.">
        <title>An Improved Genome Assembly for Drosophila navojoa, the Basal Species in the mojavensis Cluster.</title>
        <authorList>
            <person name="Vanderlinde T."/>
            <person name="Dupim E.G."/>
            <person name="Nazario-Yepiz N.O."/>
            <person name="Carvalho A.B."/>
        </authorList>
    </citation>
    <scope>NUCLEOTIDE SEQUENCE [LARGE SCALE GENOMIC DNA]</scope>
    <source>
        <strain evidence="7">Navoj_Jal97</strain>
        <tissue evidence="7">Whole organism</tissue>
    </source>
</reference>
<dbReference type="PROSITE" id="PS50850">
    <property type="entry name" value="MFS"/>
    <property type="match status" value="2"/>
</dbReference>
<evidence type="ECO:0000259" key="6">
    <source>
        <dbReference type="PROSITE" id="PS50850"/>
    </source>
</evidence>
<feature type="transmembrane region" description="Helical" evidence="5">
    <location>
        <begin position="126"/>
        <end position="145"/>
    </location>
</feature>
<feature type="transmembrane region" description="Helical" evidence="5">
    <location>
        <begin position="583"/>
        <end position="601"/>
    </location>
</feature>
<evidence type="ECO:0000256" key="2">
    <source>
        <dbReference type="ARBA" id="ARBA00022692"/>
    </source>
</evidence>
<feature type="transmembrane region" description="Helical" evidence="5">
    <location>
        <begin position="928"/>
        <end position="946"/>
    </location>
</feature>
<feature type="transmembrane region" description="Helical" evidence="5">
    <location>
        <begin position="1046"/>
        <end position="1068"/>
    </location>
</feature>
<gene>
    <name evidence="7" type="ORF">AWZ03_003130</name>
</gene>
<feature type="transmembrane region" description="Helical" evidence="5">
    <location>
        <begin position="691"/>
        <end position="710"/>
    </location>
</feature>
<dbReference type="OMA" id="ICESASW"/>
<protein>
    <recommendedName>
        <fullName evidence="6">Major facilitator superfamily (MFS) profile domain-containing protein</fullName>
    </recommendedName>
</protein>
<dbReference type="InterPro" id="IPR036259">
    <property type="entry name" value="MFS_trans_sf"/>
</dbReference>
<feature type="transmembrane region" description="Helical" evidence="5">
    <location>
        <begin position="722"/>
        <end position="742"/>
    </location>
</feature>
<feature type="transmembrane region" description="Helical" evidence="5">
    <location>
        <begin position="899"/>
        <end position="916"/>
    </location>
</feature>
<feature type="transmembrane region" description="Helical" evidence="5">
    <location>
        <begin position="183"/>
        <end position="204"/>
    </location>
</feature>
<feature type="transmembrane region" description="Helical" evidence="5">
    <location>
        <begin position="419"/>
        <end position="436"/>
    </location>
</feature>
<feature type="transmembrane region" description="Helical" evidence="5">
    <location>
        <begin position="334"/>
        <end position="352"/>
    </location>
</feature>
<evidence type="ECO:0000256" key="4">
    <source>
        <dbReference type="ARBA" id="ARBA00023136"/>
    </source>
</evidence>
<dbReference type="GO" id="GO:0022857">
    <property type="term" value="F:transmembrane transporter activity"/>
    <property type="evidence" value="ECO:0007669"/>
    <property type="project" value="InterPro"/>
</dbReference>
<feature type="transmembrane region" description="Helical" evidence="5">
    <location>
        <begin position="778"/>
        <end position="799"/>
    </location>
</feature>
<dbReference type="STRING" id="7232.A0A484BRZ7"/>
<evidence type="ECO:0000256" key="1">
    <source>
        <dbReference type="ARBA" id="ARBA00004141"/>
    </source>
</evidence>